<protein>
    <submittedName>
        <fullName evidence="2">VWA domain-containing protein</fullName>
    </submittedName>
</protein>
<sequence length="418" mass="45856">MYARWESGNKIDVARHLMGKMLDSLNSLNQENLQLALRVYGHQKPVPPQDCNDTRLEIPFGPNNYASIKRKLNGISPKGTTPIARSLERAAYDFGDCSNCRNIIILITDGVEACDEDPCAASRILQQKGIALKPFVIGIGLDKNFQKTFECVGNYFDASDEETFENVLGIVISQALDNTTAQVNLLDGNGLPTETNVALSFYDAVSGKIMEQMVHTLNNKGVPDTIYLDPLMTYNLTVHSIPERSKKNIRISSGQHNVIGLDLARGSLGLQNQSRGGTELVALIYEKGAKEPLHVQEFNTSVEYLQGKYDLEILSLPRIHLKDVEIEAGKSTTISVAPPGVVNLQSSSPGFGSILTLNAQGGWSWVCDLNAQKSRQSFNLQPGTYRVISRSKSSQQSLYSVAEEFTVNSGTTTIVKLN</sequence>
<gene>
    <name evidence="2" type="ORF">H4K34_14285</name>
</gene>
<dbReference type="InterPro" id="IPR036465">
    <property type="entry name" value="vWFA_dom_sf"/>
</dbReference>
<dbReference type="SUPFAM" id="SSF53300">
    <property type="entry name" value="vWA-like"/>
    <property type="match status" value="1"/>
</dbReference>
<evidence type="ECO:0000313" key="3">
    <source>
        <dbReference type="Proteomes" id="UP000516305"/>
    </source>
</evidence>
<dbReference type="InterPro" id="IPR002035">
    <property type="entry name" value="VWF_A"/>
</dbReference>
<dbReference type="Pfam" id="PF00092">
    <property type="entry name" value="VWA"/>
    <property type="match status" value="1"/>
</dbReference>
<dbReference type="KEGG" id="chyd:H4K34_14285"/>
<keyword evidence="3" id="KW-1185">Reference proteome</keyword>
<accession>A0A7H0VCT9</accession>
<dbReference type="AlphaFoldDB" id="A0A7H0VCT9"/>
<organism evidence="2 3">
    <name type="scientific">Croceimicrobium hydrocarbonivorans</name>
    <dbReference type="NCBI Taxonomy" id="2761580"/>
    <lineage>
        <taxon>Bacteria</taxon>
        <taxon>Pseudomonadati</taxon>
        <taxon>Bacteroidota</taxon>
        <taxon>Flavobacteriia</taxon>
        <taxon>Flavobacteriales</taxon>
        <taxon>Owenweeksiaceae</taxon>
        <taxon>Croceimicrobium</taxon>
    </lineage>
</organism>
<evidence type="ECO:0000259" key="1">
    <source>
        <dbReference type="SMART" id="SM00327"/>
    </source>
</evidence>
<proteinExistence type="predicted"/>
<dbReference type="SMART" id="SM00327">
    <property type="entry name" value="VWA"/>
    <property type="match status" value="1"/>
</dbReference>
<dbReference type="Gene3D" id="3.40.50.410">
    <property type="entry name" value="von Willebrand factor, type A domain"/>
    <property type="match status" value="1"/>
</dbReference>
<dbReference type="EMBL" id="CP060139">
    <property type="protein sequence ID" value="QNR23537.1"/>
    <property type="molecule type" value="Genomic_DNA"/>
</dbReference>
<name>A0A7H0VCT9_9FLAO</name>
<reference evidence="2 3" key="1">
    <citation type="submission" date="2020-08" db="EMBL/GenBank/DDBJ databases">
        <title>Croceimicrobium hydrocarbonivorans gen. nov., sp. nov., a novel marine bacterium isolated from a bacterial consortium that degrades polyethylene terephthalate.</title>
        <authorList>
            <person name="Liu R."/>
        </authorList>
    </citation>
    <scope>NUCLEOTIDE SEQUENCE [LARGE SCALE GENOMIC DNA]</scope>
    <source>
        <strain evidence="2 3">A20-9</strain>
    </source>
</reference>
<dbReference type="Proteomes" id="UP000516305">
    <property type="component" value="Chromosome"/>
</dbReference>
<feature type="domain" description="VWFA" evidence="1">
    <location>
        <begin position="6"/>
        <end position="176"/>
    </location>
</feature>
<evidence type="ECO:0000313" key="2">
    <source>
        <dbReference type="EMBL" id="QNR23537.1"/>
    </source>
</evidence>